<dbReference type="RefSeq" id="XP_647292.1">
    <property type="nucleotide sequence ID" value="XM_642200.1"/>
</dbReference>
<dbReference type="InterPro" id="IPR041095">
    <property type="entry name" value="EFG_II"/>
</dbReference>
<dbReference type="dictyBase" id="DDB_G0267766">
    <property type="gene designation" value="gfm2"/>
</dbReference>
<dbReference type="GO" id="GO:0005739">
    <property type="term" value="C:mitochondrion"/>
    <property type="evidence" value="ECO:0007669"/>
    <property type="project" value="GOC"/>
</dbReference>
<dbReference type="InterPro" id="IPR031157">
    <property type="entry name" value="G_TR_CS"/>
</dbReference>
<evidence type="ECO:0000256" key="4">
    <source>
        <dbReference type="ARBA" id="ARBA00022917"/>
    </source>
</evidence>
<dbReference type="Gene3D" id="3.30.70.240">
    <property type="match status" value="1"/>
</dbReference>
<comment type="caution">
    <text evidence="7">The sequence shown here is derived from an EMBL/GenBank/DDBJ whole genome shotgun (WGS) entry which is preliminary data.</text>
</comment>
<dbReference type="AlphaFoldDB" id="Q55G92"/>
<dbReference type="CDD" id="cd03713">
    <property type="entry name" value="EFG_mtEFG_C"/>
    <property type="match status" value="1"/>
</dbReference>
<comment type="similarity">
    <text evidence="1">Belongs to the TRAFAC class translation factor GTPase superfamily. Classic translation factor GTPase family. EF-G/EF-2 subfamily.</text>
</comment>
<dbReference type="Proteomes" id="UP000002195">
    <property type="component" value="Unassembled WGS sequence"/>
</dbReference>
<dbReference type="PROSITE" id="PS51722">
    <property type="entry name" value="G_TR_2"/>
    <property type="match status" value="1"/>
</dbReference>
<dbReference type="InterPro" id="IPR000640">
    <property type="entry name" value="EFG_V-like"/>
</dbReference>
<dbReference type="InterPro" id="IPR035647">
    <property type="entry name" value="EFG_III/V"/>
</dbReference>
<dbReference type="STRING" id="44689.Q55G92"/>
<keyword evidence="8" id="KW-1185">Reference proteome</keyword>
<evidence type="ECO:0000313" key="7">
    <source>
        <dbReference type="EMBL" id="EAL73336.1"/>
    </source>
</evidence>
<dbReference type="Pfam" id="PF00009">
    <property type="entry name" value="GTP_EFTU"/>
    <property type="match status" value="1"/>
</dbReference>
<protein>
    <submittedName>
        <fullName evidence="7">Mitochondrial translation elongation factor G</fullName>
    </submittedName>
</protein>
<dbReference type="Pfam" id="PF00679">
    <property type="entry name" value="EFG_C"/>
    <property type="match status" value="1"/>
</dbReference>
<dbReference type="PANTHER" id="PTHR43261:SF1">
    <property type="entry name" value="RIBOSOME-RELEASING FACTOR 2, MITOCHONDRIAL"/>
    <property type="match status" value="1"/>
</dbReference>
<dbReference type="eggNOG" id="KOG0465">
    <property type="taxonomic scope" value="Eukaryota"/>
</dbReference>
<dbReference type="NCBIfam" id="TIGR00231">
    <property type="entry name" value="small_GTP"/>
    <property type="match status" value="1"/>
</dbReference>
<dbReference type="FunCoup" id="Q55G92">
    <property type="interactions" value="2"/>
</dbReference>
<dbReference type="HOGENOM" id="CLU_002794_4_1_1"/>
<dbReference type="InterPro" id="IPR035649">
    <property type="entry name" value="EFG_V"/>
</dbReference>
<dbReference type="PRINTS" id="PR00315">
    <property type="entry name" value="ELONGATNFCT"/>
</dbReference>
<dbReference type="InterPro" id="IPR004540">
    <property type="entry name" value="Transl_elong_EFG/EF2"/>
</dbReference>
<dbReference type="FunFam" id="3.40.50.300:FF:004710">
    <property type="entry name" value="Uncharacterized protein"/>
    <property type="match status" value="1"/>
</dbReference>
<dbReference type="SUPFAM" id="SSF50447">
    <property type="entry name" value="Translation proteins"/>
    <property type="match status" value="1"/>
</dbReference>
<dbReference type="InterPro" id="IPR000795">
    <property type="entry name" value="T_Tr_GTP-bd_dom"/>
</dbReference>
<dbReference type="PANTHER" id="PTHR43261">
    <property type="entry name" value="TRANSLATION ELONGATION FACTOR G-RELATED"/>
    <property type="match status" value="1"/>
</dbReference>
<dbReference type="OMA" id="GPQFTFP"/>
<evidence type="ECO:0000256" key="1">
    <source>
        <dbReference type="ARBA" id="ARBA00005870"/>
    </source>
</evidence>
<dbReference type="CDD" id="cd01886">
    <property type="entry name" value="EF-G"/>
    <property type="match status" value="1"/>
</dbReference>
<dbReference type="SMART" id="SM00889">
    <property type="entry name" value="EFG_IV"/>
    <property type="match status" value="1"/>
</dbReference>
<dbReference type="Pfam" id="PF03764">
    <property type="entry name" value="EFG_IV"/>
    <property type="match status" value="1"/>
</dbReference>
<dbReference type="SMART" id="SM00838">
    <property type="entry name" value="EFG_C"/>
    <property type="match status" value="1"/>
</dbReference>
<dbReference type="Pfam" id="PF22042">
    <property type="entry name" value="EF-G_D2"/>
    <property type="match status" value="1"/>
</dbReference>
<dbReference type="CDD" id="cd04092">
    <property type="entry name" value="mtEFG2_II_like"/>
    <property type="match status" value="1"/>
</dbReference>
<dbReference type="InterPro" id="IPR005517">
    <property type="entry name" value="Transl_elong_EFG/EF2_IV"/>
</dbReference>
<feature type="domain" description="Tr-type G" evidence="6">
    <location>
        <begin position="37"/>
        <end position="326"/>
    </location>
</feature>
<keyword evidence="4" id="KW-0648">Protein biosynthesis</keyword>
<dbReference type="InParanoid" id="Q55G92"/>
<dbReference type="SMR" id="Q55G92"/>
<dbReference type="Gene3D" id="2.40.30.10">
    <property type="entry name" value="Translation factors"/>
    <property type="match status" value="1"/>
</dbReference>
<reference evidence="7 8" key="1">
    <citation type="journal article" date="2005" name="Nature">
        <title>The genome of the social amoeba Dictyostelium discoideum.</title>
        <authorList>
            <consortium name="The Dictyostelium discoideum Sequencing Consortium"/>
            <person name="Eichinger L."/>
            <person name="Pachebat J.A."/>
            <person name="Glockner G."/>
            <person name="Rajandream M.A."/>
            <person name="Sucgang R."/>
            <person name="Berriman M."/>
            <person name="Song J."/>
            <person name="Olsen R."/>
            <person name="Szafranski K."/>
            <person name="Xu Q."/>
            <person name="Tunggal B."/>
            <person name="Kummerfeld S."/>
            <person name="Madera M."/>
            <person name="Konfortov B.A."/>
            <person name="Rivero F."/>
            <person name="Bankier A.T."/>
            <person name="Lehmann R."/>
            <person name="Hamlin N."/>
            <person name="Davies R."/>
            <person name="Gaudet P."/>
            <person name="Fey P."/>
            <person name="Pilcher K."/>
            <person name="Chen G."/>
            <person name="Saunders D."/>
            <person name="Sodergren E."/>
            <person name="Davis P."/>
            <person name="Kerhornou A."/>
            <person name="Nie X."/>
            <person name="Hall N."/>
            <person name="Anjard C."/>
            <person name="Hemphill L."/>
            <person name="Bason N."/>
            <person name="Farbrother P."/>
            <person name="Desany B."/>
            <person name="Just E."/>
            <person name="Morio T."/>
            <person name="Rost R."/>
            <person name="Churcher C."/>
            <person name="Cooper J."/>
            <person name="Haydock S."/>
            <person name="van Driessche N."/>
            <person name="Cronin A."/>
            <person name="Goodhead I."/>
            <person name="Muzny D."/>
            <person name="Mourier T."/>
            <person name="Pain A."/>
            <person name="Lu M."/>
            <person name="Harper D."/>
            <person name="Lindsay R."/>
            <person name="Hauser H."/>
            <person name="James K."/>
            <person name="Quiles M."/>
            <person name="Madan Babu M."/>
            <person name="Saito T."/>
            <person name="Buchrieser C."/>
            <person name="Wardroper A."/>
            <person name="Felder M."/>
            <person name="Thangavelu M."/>
            <person name="Johnson D."/>
            <person name="Knights A."/>
            <person name="Loulseged H."/>
            <person name="Mungall K."/>
            <person name="Oliver K."/>
            <person name="Price C."/>
            <person name="Quail M.A."/>
            <person name="Urushihara H."/>
            <person name="Hernandez J."/>
            <person name="Rabbinowitsch E."/>
            <person name="Steffen D."/>
            <person name="Sanders M."/>
            <person name="Ma J."/>
            <person name="Kohara Y."/>
            <person name="Sharp S."/>
            <person name="Simmonds M."/>
            <person name="Spiegler S."/>
            <person name="Tivey A."/>
            <person name="Sugano S."/>
            <person name="White B."/>
            <person name="Walker D."/>
            <person name="Woodward J."/>
            <person name="Winckler T."/>
            <person name="Tanaka Y."/>
            <person name="Shaulsky G."/>
            <person name="Schleicher M."/>
            <person name="Weinstock G."/>
            <person name="Rosenthal A."/>
            <person name="Cox E.C."/>
            <person name="Chisholm R.L."/>
            <person name="Gibbs R."/>
            <person name="Loomis W.F."/>
            <person name="Platzer M."/>
            <person name="Kay R.R."/>
            <person name="Williams J."/>
            <person name="Dear P.H."/>
            <person name="Noegel A.A."/>
            <person name="Barrell B."/>
            <person name="Kuspa A."/>
        </authorList>
    </citation>
    <scope>NUCLEOTIDE SEQUENCE [LARGE SCALE GENOMIC DNA]</scope>
    <source>
        <strain evidence="7 8">AX4</strain>
    </source>
</reference>
<dbReference type="SUPFAM" id="SSF52540">
    <property type="entry name" value="P-loop containing nucleoside triphosphate hydrolases"/>
    <property type="match status" value="1"/>
</dbReference>
<dbReference type="PROSITE" id="PS00301">
    <property type="entry name" value="G_TR_1"/>
    <property type="match status" value="1"/>
</dbReference>
<evidence type="ECO:0000256" key="3">
    <source>
        <dbReference type="ARBA" id="ARBA00022768"/>
    </source>
</evidence>
<accession>Q55G92</accession>
<proteinExistence type="inferred from homology"/>
<evidence type="ECO:0000256" key="2">
    <source>
        <dbReference type="ARBA" id="ARBA00022741"/>
    </source>
</evidence>
<dbReference type="InterPro" id="IPR027417">
    <property type="entry name" value="P-loop_NTPase"/>
</dbReference>
<sequence>MLKNLCNNKIRKNLIQNSIRNYSSFLNQTKNVSNQINNYRNIGIIAHVDAGKTTTCERMLYYSGLIKRIGEVHKGDTIMDYMKLERERGITIGAATVTIPWNDHRINIVDTPGHVDFTVEVERSVRVIDGGVAIFDGVAGVQAQSITVWNQAERYKVPRIAFINKMDREGSSIDKTLKMMTDRLGANPLPIQWPLGTGAKFSTVVDLIEMNLISWSGEKGEIIEKTPLLTTSTSNQTLLDQETIELVKEKRSELIQKLSDLDEDMLQLYLENDGDDSKITPTQMKEAIRRVTLSIKAVPVLYGTSLQNKGVQQLLDSVVDFLPSPIDREPPLAILPNPYDESNPKTNIPIKSDTKGELVALAFKVVHDPRRGLIVYTRVYSGILKAGTNIYNSTRKSRERATKLLQVSASEMDDIQELKAGDIGAILGLKNVSTGDTLVRDFDKAPKIILNGIKTPPPVFFCTLEANSESEIPQLIDALTILQKEDPSFHFQVTDDQNILISGMGELHLEIIKDRLDNHFKVDSRMGKMQVQYRGSISYSSQSTFDEADDGINQSEFNIQTGTGMKTFHAGINMSIEPKEIGTGNEIIFDFKKGFLESFDKSTLEKIKISITEGLESSFQRGLPMGFPVVDTKVTISAIDYNSDSDSPPLAFRMSSIKNFIALGEQCEPIILEPLMKIEITVDEKYLGNVLSDLSRQRRGTILDVGMEKNTHIISAIVPLKEMIGYSTQLRSFTSGNASFSMEFSSYGKVSSSEKDKVLKEIRGY</sequence>
<dbReference type="GO" id="GO:0005525">
    <property type="term" value="F:GTP binding"/>
    <property type="evidence" value="ECO:0007669"/>
    <property type="project" value="UniProtKB-KW"/>
</dbReference>
<keyword evidence="2" id="KW-0547">Nucleotide-binding</keyword>
<dbReference type="Gene3D" id="3.40.50.300">
    <property type="entry name" value="P-loop containing nucleotide triphosphate hydrolases"/>
    <property type="match status" value="1"/>
</dbReference>
<dbReference type="InterPro" id="IPR053905">
    <property type="entry name" value="EF-G-like_DII"/>
</dbReference>
<dbReference type="GO" id="GO:0003746">
    <property type="term" value="F:translation elongation factor activity"/>
    <property type="evidence" value="ECO:0007669"/>
    <property type="project" value="UniProtKB-KW"/>
</dbReference>
<dbReference type="GO" id="GO:0032790">
    <property type="term" value="P:ribosome disassembly"/>
    <property type="evidence" value="ECO:0000318"/>
    <property type="project" value="GO_Central"/>
</dbReference>
<name>Q55G92_DICDI</name>
<dbReference type="GO" id="GO:0032543">
    <property type="term" value="P:mitochondrial translation"/>
    <property type="evidence" value="ECO:0000318"/>
    <property type="project" value="GO_Central"/>
</dbReference>
<gene>
    <name evidence="7" type="primary">gfm2</name>
    <name evidence="7" type="ORF">DDB_G0267766</name>
</gene>
<dbReference type="GO" id="GO:0003924">
    <property type="term" value="F:GTPase activity"/>
    <property type="evidence" value="ECO:0000318"/>
    <property type="project" value="GO_Central"/>
</dbReference>
<dbReference type="Gene3D" id="3.30.70.870">
    <property type="entry name" value="Elongation Factor G (Translational Gtpase), domain 3"/>
    <property type="match status" value="1"/>
</dbReference>
<dbReference type="InterPro" id="IPR005225">
    <property type="entry name" value="Small_GTP-bd"/>
</dbReference>
<dbReference type="EMBL" id="AAFI02000003">
    <property type="protein sequence ID" value="EAL73336.1"/>
    <property type="molecule type" value="Genomic_DNA"/>
</dbReference>
<dbReference type="PhylomeDB" id="Q55G92"/>
<dbReference type="Gene3D" id="3.30.230.10">
    <property type="match status" value="1"/>
</dbReference>
<dbReference type="InterPro" id="IPR020568">
    <property type="entry name" value="Ribosomal_Su5_D2-typ_SF"/>
</dbReference>
<evidence type="ECO:0000259" key="6">
    <source>
        <dbReference type="PROSITE" id="PS51722"/>
    </source>
</evidence>
<evidence type="ECO:0000256" key="5">
    <source>
        <dbReference type="ARBA" id="ARBA00023134"/>
    </source>
</evidence>
<dbReference type="FunFam" id="3.30.70.240:FF:000001">
    <property type="entry name" value="Elongation factor G"/>
    <property type="match status" value="1"/>
</dbReference>
<evidence type="ECO:0000313" key="8">
    <source>
        <dbReference type="Proteomes" id="UP000002195"/>
    </source>
</evidence>
<dbReference type="NCBIfam" id="TIGR00484">
    <property type="entry name" value="EF-G"/>
    <property type="match status" value="1"/>
</dbReference>
<dbReference type="SUPFAM" id="SSF54980">
    <property type="entry name" value="EF-G C-terminal domain-like"/>
    <property type="match status" value="2"/>
</dbReference>
<keyword evidence="3 7" id="KW-0251">Elongation factor</keyword>
<dbReference type="InterPro" id="IPR009000">
    <property type="entry name" value="Transl_B-barrel_sf"/>
</dbReference>
<dbReference type="SUPFAM" id="SSF54211">
    <property type="entry name" value="Ribosomal protein S5 domain 2-like"/>
    <property type="match status" value="1"/>
</dbReference>
<dbReference type="KEGG" id="ddi:DDB_G0267766"/>
<dbReference type="GeneID" id="8616098"/>
<organism evidence="7 8">
    <name type="scientific">Dictyostelium discoideum</name>
    <name type="common">Social amoeba</name>
    <dbReference type="NCBI Taxonomy" id="44689"/>
    <lineage>
        <taxon>Eukaryota</taxon>
        <taxon>Amoebozoa</taxon>
        <taxon>Evosea</taxon>
        <taxon>Eumycetozoa</taxon>
        <taxon>Dictyostelia</taxon>
        <taxon>Dictyosteliales</taxon>
        <taxon>Dictyosteliaceae</taxon>
        <taxon>Dictyostelium</taxon>
    </lineage>
</organism>
<dbReference type="PaxDb" id="44689-DDB0234170"/>
<dbReference type="VEuPathDB" id="AmoebaDB:DDB_G0267766"/>
<dbReference type="Pfam" id="PF14492">
    <property type="entry name" value="EFG_III"/>
    <property type="match status" value="1"/>
</dbReference>
<dbReference type="InterPro" id="IPR014721">
    <property type="entry name" value="Ribsml_uS5_D2-typ_fold_subgr"/>
</dbReference>
<keyword evidence="5" id="KW-0342">GTP-binding</keyword>